<dbReference type="CDD" id="cd06267">
    <property type="entry name" value="PBP1_LacI_sugar_binding-like"/>
    <property type="match status" value="1"/>
</dbReference>
<reference evidence="5" key="2">
    <citation type="journal article" date="2022" name="BMC Genomics">
        <title>Comparative genome analysis of mycobacteria focusing on tRNA and non-coding RNA.</title>
        <authorList>
            <person name="Behra P.R.K."/>
            <person name="Pettersson B.M.F."/>
            <person name="Ramesh M."/>
            <person name="Das S."/>
            <person name="Dasgupta S."/>
            <person name="Kirsebom L.A."/>
        </authorList>
    </citation>
    <scope>NUCLEOTIDE SEQUENCE</scope>
    <source>
        <strain evidence="5">DSM 44838</strain>
    </source>
</reference>
<keyword evidence="2 5" id="KW-0238">DNA-binding</keyword>
<evidence type="ECO:0000256" key="3">
    <source>
        <dbReference type="ARBA" id="ARBA00023163"/>
    </source>
</evidence>
<keyword evidence="3" id="KW-0804">Transcription</keyword>
<dbReference type="InterPro" id="IPR010982">
    <property type="entry name" value="Lambda_DNA-bd_dom_sf"/>
</dbReference>
<protein>
    <submittedName>
        <fullName evidence="5">LacI family DNA-binding transcriptional regulator</fullName>
    </submittedName>
</protein>
<dbReference type="SUPFAM" id="SSF53822">
    <property type="entry name" value="Periplasmic binding protein-like I"/>
    <property type="match status" value="1"/>
</dbReference>
<dbReference type="PROSITE" id="PS50932">
    <property type="entry name" value="HTH_LACI_2"/>
    <property type="match status" value="1"/>
</dbReference>
<dbReference type="SUPFAM" id="SSF47413">
    <property type="entry name" value="lambda repressor-like DNA-binding domains"/>
    <property type="match status" value="1"/>
</dbReference>
<dbReference type="EMBL" id="JACKVK010000005">
    <property type="protein sequence ID" value="MCV7420504.1"/>
    <property type="molecule type" value="Genomic_DNA"/>
</dbReference>
<dbReference type="Pfam" id="PF00356">
    <property type="entry name" value="LacI"/>
    <property type="match status" value="1"/>
</dbReference>
<keyword evidence="6" id="KW-1185">Reference proteome</keyword>
<dbReference type="Proteomes" id="UP001141629">
    <property type="component" value="Unassembled WGS sequence"/>
</dbReference>
<dbReference type="Gene3D" id="3.40.50.2300">
    <property type="match status" value="2"/>
</dbReference>
<reference evidence="5" key="1">
    <citation type="submission" date="2020-07" db="EMBL/GenBank/DDBJ databases">
        <authorList>
            <person name="Pettersson B.M.F."/>
            <person name="Behra P.R.K."/>
            <person name="Ramesh M."/>
            <person name="Das S."/>
            <person name="Dasgupta S."/>
            <person name="Kirsebom L.A."/>
        </authorList>
    </citation>
    <scope>NUCLEOTIDE SEQUENCE</scope>
    <source>
        <strain evidence="5">DSM 44838</strain>
    </source>
</reference>
<keyword evidence="1" id="KW-0805">Transcription regulation</keyword>
<dbReference type="GO" id="GO:0000976">
    <property type="term" value="F:transcription cis-regulatory region binding"/>
    <property type="evidence" value="ECO:0007669"/>
    <property type="project" value="TreeGrafter"/>
</dbReference>
<dbReference type="InterPro" id="IPR046335">
    <property type="entry name" value="LacI/GalR-like_sensor"/>
</dbReference>
<dbReference type="SMART" id="SM00354">
    <property type="entry name" value="HTH_LACI"/>
    <property type="match status" value="1"/>
</dbReference>
<evidence type="ECO:0000256" key="2">
    <source>
        <dbReference type="ARBA" id="ARBA00023125"/>
    </source>
</evidence>
<feature type="domain" description="HTH lacI-type" evidence="4">
    <location>
        <begin position="4"/>
        <end position="58"/>
    </location>
</feature>
<evidence type="ECO:0000313" key="6">
    <source>
        <dbReference type="Proteomes" id="UP001141629"/>
    </source>
</evidence>
<dbReference type="CDD" id="cd01392">
    <property type="entry name" value="HTH_LacI"/>
    <property type="match status" value="1"/>
</dbReference>
<accession>A0A9X2Z021</accession>
<sequence>MVRPTIKQVAELAGVSTATVSRALAGATNVSPALTSRIESAVAELGYSGNVIASSLRRNRTDTIGMVVPDISNPFFTALIQHVDHALAQRGWQMLLCDAQSDVDIEARRLESLVTRRVDGVIVSPTHETGSAAAVRSAAARTPVVQVDRRARDTDTDWVGIDDDYAQSLVVGHLRDRGVRSAAFVSSELTNSSTELRRDGFLKHADMQAITVIPQWIELGDYTVEWGQNAGRRILSGVSRPEAIVCADDLIALGVLQACRELDVEVPGDVIVIGFDDIPFAALSTPPLTTIAQPLASIATEGVRLLAEAIEGDPGRQLTRTSLGSTLVVRESSASTRVGSGVR</sequence>
<dbReference type="Pfam" id="PF13377">
    <property type="entry name" value="Peripla_BP_3"/>
    <property type="match status" value="1"/>
</dbReference>
<dbReference type="Gene3D" id="1.10.260.40">
    <property type="entry name" value="lambda repressor-like DNA-binding domains"/>
    <property type="match status" value="1"/>
</dbReference>
<dbReference type="PANTHER" id="PTHR30146:SF109">
    <property type="entry name" value="HTH-TYPE TRANSCRIPTIONAL REGULATOR GALS"/>
    <property type="match status" value="1"/>
</dbReference>
<dbReference type="InterPro" id="IPR000843">
    <property type="entry name" value="HTH_LacI"/>
</dbReference>
<evidence type="ECO:0000256" key="1">
    <source>
        <dbReference type="ARBA" id="ARBA00023015"/>
    </source>
</evidence>
<organism evidence="5 6">
    <name type="scientific">Mycobacterium yunnanensis</name>
    <dbReference type="NCBI Taxonomy" id="368477"/>
    <lineage>
        <taxon>Bacteria</taxon>
        <taxon>Bacillati</taxon>
        <taxon>Actinomycetota</taxon>
        <taxon>Actinomycetes</taxon>
        <taxon>Mycobacteriales</taxon>
        <taxon>Mycobacteriaceae</taxon>
        <taxon>Mycobacterium</taxon>
    </lineage>
</organism>
<comment type="caution">
    <text evidence="5">The sequence shown here is derived from an EMBL/GenBank/DDBJ whole genome shotgun (WGS) entry which is preliminary data.</text>
</comment>
<dbReference type="GO" id="GO:0003700">
    <property type="term" value="F:DNA-binding transcription factor activity"/>
    <property type="evidence" value="ECO:0007669"/>
    <property type="project" value="TreeGrafter"/>
</dbReference>
<dbReference type="PANTHER" id="PTHR30146">
    <property type="entry name" value="LACI-RELATED TRANSCRIPTIONAL REPRESSOR"/>
    <property type="match status" value="1"/>
</dbReference>
<gene>
    <name evidence="5" type="ORF">H7K45_08125</name>
</gene>
<evidence type="ECO:0000259" key="4">
    <source>
        <dbReference type="PROSITE" id="PS50932"/>
    </source>
</evidence>
<name>A0A9X2Z021_9MYCO</name>
<proteinExistence type="predicted"/>
<dbReference type="AlphaFoldDB" id="A0A9X2Z021"/>
<dbReference type="InterPro" id="IPR028082">
    <property type="entry name" value="Peripla_BP_I"/>
</dbReference>
<evidence type="ECO:0000313" key="5">
    <source>
        <dbReference type="EMBL" id="MCV7420504.1"/>
    </source>
</evidence>